<accession>A0A7M2RML7</accession>
<dbReference type="GO" id="GO:0015079">
    <property type="term" value="F:potassium ion transmembrane transporter activity"/>
    <property type="evidence" value="ECO:0007669"/>
    <property type="project" value="UniProtKB-UniRule"/>
</dbReference>
<proteinExistence type="inferred from homology"/>
<dbReference type="AlphaFoldDB" id="A0A7M2RML7"/>
<dbReference type="InterPro" id="IPR023051">
    <property type="entry name" value="Kup"/>
</dbReference>
<reference evidence="14 15" key="1">
    <citation type="submission" date="2020-10" db="EMBL/GenBank/DDBJ databases">
        <title>Blautia liquoris sp.nov., isolated from the mud in a fermentation cellar used for the production of Chinese strong-flavoured liquor.</title>
        <authorList>
            <person name="Lu L."/>
        </authorList>
    </citation>
    <scope>NUCLEOTIDE SEQUENCE [LARGE SCALE GENOMIC DNA]</scope>
    <source>
        <strain evidence="14 15">LZLJ-3</strain>
    </source>
</reference>
<protein>
    <recommendedName>
        <fullName evidence="11">Probable potassium transport system protein Kup</fullName>
    </recommendedName>
</protein>
<feature type="transmembrane region" description="Helical" evidence="11">
    <location>
        <begin position="306"/>
        <end position="331"/>
    </location>
</feature>
<feature type="transmembrane region" description="Helical" evidence="11">
    <location>
        <begin position="104"/>
        <end position="132"/>
    </location>
</feature>
<keyword evidence="7 11" id="KW-0630">Potassium</keyword>
<keyword evidence="5 11" id="KW-0812">Transmembrane</keyword>
<keyword evidence="9 11" id="KW-0406">Ion transport</keyword>
<feature type="transmembrane region" description="Helical" evidence="11">
    <location>
        <begin position="12"/>
        <end position="31"/>
    </location>
</feature>
<comment type="catalytic activity">
    <reaction evidence="11">
        <text>K(+)(in) + H(+)(in) = K(+)(out) + H(+)(out)</text>
        <dbReference type="Rhea" id="RHEA:28490"/>
        <dbReference type="ChEBI" id="CHEBI:15378"/>
        <dbReference type="ChEBI" id="CHEBI:29103"/>
    </reaction>
</comment>
<keyword evidence="2 11" id="KW-0813">Transport</keyword>
<feature type="transmembrane region" description="Helical" evidence="11">
    <location>
        <begin position="177"/>
        <end position="198"/>
    </location>
</feature>
<name>A0A7M2RML7_9FIRM</name>
<dbReference type="InterPro" id="IPR053951">
    <property type="entry name" value="K_trans_N"/>
</dbReference>
<dbReference type="PANTHER" id="PTHR30540:SF83">
    <property type="entry name" value="K+ POTASSIUM TRANSPORTER"/>
    <property type="match status" value="1"/>
</dbReference>
<keyword evidence="8 11" id="KW-1133">Transmembrane helix</keyword>
<feature type="transmembrane region" description="Helical" evidence="11">
    <location>
        <begin position="380"/>
        <end position="402"/>
    </location>
</feature>
<evidence type="ECO:0000259" key="12">
    <source>
        <dbReference type="Pfam" id="PF02705"/>
    </source>
</evidence>
<feature type="transmembrane region" description="Helical" evidence="11">
    <location>
        <begin position="254"/>
        <end position="276"/>
    </location>
</feature>
<evidence type="ECO:0000259" key="13">
    <source>
        <dbReference type="Pfam" id="PF22776"/>
    </source>
</evidence>
<keyword evidence="6 11" id="KW-0769">Symport</keyword>
<dbReference type="RefSeq" id="WP_193737121.1">
    <property type="nucleotide sequence ID" value="NZ_CP063304.1"/>
</dbReference>
<feature type="domain" description="K+ potassium transporter C-terminal" evidence="13">
    <location>
        <begin position="493"/>
        <end position="648"/>
    </location>
</feature>
<feature type="transmembrane region" description="Helical" evidence="11">
    <location>
        <begin position="436"/>
        <end position="454"/>
    </location>
</feature>
<evidence type="ECO:0000313" key="14">
    <source>
        <dbReference type="EMBL" id="QOV20807.1"/>
    </source>
</evidence>
<dbReference type="HAMAP" id="MF_01522">
    <property type="entry name" value="Kup"/>
    <property type="match status" value="1"/>
</dbReference>
<evidence type="ECO:0000256" key="6">
    <source>
        <dbReference type="ARBA" id="ARBA00022847"/>
    </source>
</evidence>
<evidence type="ECO:0000256" key="8">
    <source>
        <dbReference type="ARBA" id="ARBA00022989"/>
    </source>
</evidence>
<comment type="function">
    <text evidence="11">Transport of potassium into the cell. Likely operates as a K(+):H(+) symporter.</text>
</comment>
<evidence type="ECO:0000256" key="1">
    <source>
        <dbReference type="ARBA" id="ARBA00004141"/>
    </source>
</evidence>
<organism evidence="14 15">
    <name type="scientific">Blautia liquoris</name>
    <dbReference type="NCBI Taxonomy" id="2779518"/>
    <lineage>
        <taxon>Bacteria</taxon>
        <taxon>Bacillati</taxon>
        <taxon>Bacillota</taxon>
        <taxon>Clostridia</taxon>
        <taxon>Lachnospirales</taxon>
        <taxon>Lachnospiraceae</taxon>
        <taxon>Blautia</taxon>
    </lineage>
</organism>
<dbReference type="Pfam" id="PF22776">
    <property type="entry name" value="K_trans_C"/>
    <property type="match status" value="1"/>
</dbReference>
<dbReference type="PANTHER" id="PTHR30540">
    <property type="entry name" value="OSMOTIC STRESS POTASSIUM TRANSPORTER"/>
    <property type="match status" value="1"/>
</dbReference>
<evidence type="ECO:0000313" key="15">
    <source>
        <dbReference type="Proteomes" id="UP000593601"/>
    </source>
</evidence>
<dbReference type="Proteomes" id="UP000593601">
    <property type="component" value="Chromosome"/>
</dbReference>
<dbReference type="InterPro" id="IPR053952">
    <property type="entry name" value="K_trans_C"/>
</dbReference>
<gene>
    <name evidence="11" type="primary">kup</name>
    <name evidence="14" type="ORF">INP51_07795</name>
</gene>
<dbReference type="EMBL" id="CP063304">
    <property type="protein sequence ID" value="QOV20807.1"/>
    <property type="molecule type" value="Genomic_DNA"/>
</dbReference>
<feature type="transmembrane region" description="Helical" evidence="11">
    <location>
        <begin position="409"/>
        <end position="430"/>
    </location>
</feature>
<feature type="domain" description="K+ potassium transporter integral membrane" evidence="12">
    <location>
        <begin position="20"/>
        <end position="465"/>
    </location>
</feature>
<dbReference type="KEGG" id="bliq:INP51_07795"/>
<evidence type="ECO:0000256" key="7">
    <source>
        <dbReference type="ARBA" id="ARBA00022958"/>
    </source>
</evidence>
<keyword evidence="3 11" id="KW-1003">Cell membrane</keyword>
<dbReference type="Pfam" id="PF02705">
    <property type="entry name" value="K_trans"/>
    <property type="match status" value="1"/>
</dbReference>
<evidence type="ECO:0000256" key="4">
    <source>
        <dbReference type="ARBA" id="ARBA00022538"/>
    </source>
</evidence>
<comment type="subcellular location">
    <subcellularLocation>
        <location evidence="11">Cell membrane</location>
        <topology evidence="11">Multi-pass membrane protein</topology>
    </subcellularLocation>
    <subcellularLocation>
        <location evidence="1">Membrane</location>
        <topology evidence="1">Multi-pass membrane protein</topology>
    </subcellularLocation>
</comment>
<feature type="transmembrane region" description="Helical" evidence="11">
    <location>
        <begin position="152"/>
        <end position="170"/>
    </location>
</feature>
<dbReference type="InterPro" id="IPR003855">
    <property type="entry name" value="K+_transporter"/>
</dbReference>
<evidence type="ECO:0000256" key="3">
    <source>
        <dbReference type="ARBA" id="ARBA00022475"/>
    </source>
</evidence>
<evidence type="ECO:0000256" key="5">
    <source>
        <dbReference type="ARBA" id="ARBA00022692"/>
    </source>
</evidence>
<comment type="similarity">
    <text evidence="11">Belongs to the HAK/KUP transporter (TC 2.A.72) family.</text>
</comment>
<evidence type="ECO:0000256" key="11">
    <source>
        <dbReference type="HAMAP-Rule" id="MF_01522"/>
    </source>
</evidence>
<feature type="transmembrane region" description="Helical" evidence="11">
    <location>
        <begin position="223"/>
        <end position="242"/>
    </location>
</feature>
<keyword evidence="4 11" id="KW-0633">Potassium transport</keyword>
<dbReference type="GO" id="GO:0015293">
    <property type="term" value="F:symporter activity"/>
    <property type="evidence" value="ECO:0007669"/>
    <property type="project" value="UniProtKB-UniRule"/>
</dbReference>
<keyword evidence="10 11" id="KW-0472">Membrane</keyword>
<dbReference type="GO" id="GO:0005886">
    <property type="term" value="C:plasma membrane"/>
    <property type="evidence" value="ECO:0007669"/>
    <property type="project" value="UniProtKB-SubCell"/>
</dbReference>
<evidence type="ECO:0000256" key="9">
    <source>
        <dbReference type="ARBA" id="ARBA00023065"/>
    </source>
</evidence>
<evidence type="ECO:0000256" key="10">
    <source>
        <dbReference type="ARBA" id="ARBA00023136"/>
    </source>
</evidence>
<keyword evidence="15" id="KW-1185">Reference proteome</keyword>
<evidence type="ECO:0000256" key="2">
    <source>
        <dbReference type="ARBA" id="ARBA00022448"/>
    </source>
</evidence>
<feature type="transmembrane region" description="Helical" evidence="11">
    <location>
        <begin position="352"/>
        <end position="374"/>
    </location>
</feature>
<feature type="transmembrane region" description="Helical" evidence="11">
    <location>
        <begin position="56"/>
        <end position="78"/>
    </location>
</feature>
<sequence length="688" mass="76504">MSDIESQSKNGQIPIGMGAVLVAIGVVYGDIGTSPMYVMKSIISENGGLSEVSEPLILGSLSLVIWTLTLLTTVKYVLIAMKADNHGEGGIFALFSLVKKYGKWLIFPAMIGGAALLADGMLTPAVTVTTAIEGLRTIPFFQGLLGDNQNKIIVITLVIIGVLFLIQRAGTSSIGKAFGPIMTIWFAFLAVAGFFRIVEMPGIIKALNPIWALRILVSPDNKMGFMILGSVFLATTGAEALYSDMGHVGKGNIYISWPFVKICLIVNYLGQGAWLIQNKNLSALDRIKDMNPFFEMLPDSIRPVGVILGTVAAIIASQALITGSFTLVSEASRLNLMPHMQIHYPTMIKGQIYIPLVNTILWIACSSIVLFFRTSANMEAAYGLSITLTMLMTTVLLSIYLFKEKGKKIFGIIFLAFFGLLEGSFFVSSLSKFARGGYVALFMAFVLFAIMLVWDRGTKIENSQAVYLDIRHYVDQLRMLREDDSIPYQTDNLVYVTKDSKMKELDRDILYSILDRRPKRAKAYWFINIQVTDKPYTREYAVESFGTDFIFKIQLRLGFKVGQRVNVYLRQIVEDLIASGELPSQESNYSVYESNDVGNFQFCLIRKMLVPESDISPSGRATVALKYAIRRVAGTPARWYGLENSSLIFEYVPLFIKMKTHRPLDRVGKKEIEKHTDQTDVASLDPPI</sequence>